<name>A0ABQ5RNQ5_9CHLO</name>
<feature type="compositionally biased region" description="Low complexity" evidence="2">
    <location>
        <begin position="870"/>
        <end position="880"/>
    </location>
</feature>
<feature type="compositionally biased region" description="Polar residues" evidence="2">
    <location>
        <begin position="2238"/>
        <end position="2249"/>
    </location>
</feature>
<feature type="region of interest" description="Disordered" evidence="2">
    <location>
        <begin position="787"/>
        <end position="923"/>
    </location>
</feature>
<dbReference type="PANTHER" id="PTHR31355:SF7">
    <property type="entry name" value="MICROTUBULE-ASSOCIATED PROTEIN TORTIFOLIA1"/>
    <property type="match status" value="1"/>
</dbReference>
<evidence type="ECO:0000313" key="4">
    <source>
        <dbReference type="Proteomes" id="UP001165090"/>
    </source>
</evidence>
<proteinExistence type="predicted"/>
<feature type="compositionally biased region" description="Basic and acidic residues" evidence="2">
    <location>
        <begin position="817"/>
        <end position="829"/>
    </location>
</feature>
<feature type="region of interest" description="Disordered" evidence="2">
    <location>
        <begin position="1769"/>
        <end position="1806"/>
    </location>
</feature>
<evidence type="ECO:0000256" key="1">
    <source>
        <dbReference type="SAM" id="Coils"/>
    </source>
</evidence>
<dbReference type="Proteomes" id="UP001165090">
    <property type="component" value="Unassembled WGS sequence"/>
</dbReference>
<gene>
    <name evidence="3" type="ORF">VaNZ11_001025</name>
</gene>
<accession>A0ABQ5RNQ5</accession>
<feature type="region of interest" description="Disordered" evidence="2">
    <location>
        <begin position="132"/>
        <end position="169"/>
    </location>
</feature>
<feature type="compositionally biased region" description="Basic and acidic residues" evidence="2">
    <location>
        <begin position="2068"/>
        <end position="2079"/>
    </location>
</feature>
<evidence type="ECO:0000256" key="2">
    <source>
        <dbReference type="SAM" id="MobiDB-lite"/>
    </source>
</evidence>
<feature type="region of interest" description="Disordered" evidence="2">
    <location>
        <begin position="2425"/>
        <end position="2451"/>
    </location>
</feature>
<feature type="region of interest" description="Disordered" evidence="2">
    <location>
        <begin position="1118"/>
        <end position="1154"/>
    </location>
</feature>
<evidence type="ECO:0000313" key="3">
    <source>
        <dbReference type="EMBL" id="GLI59191.1"/>
    </source>
</evidence>
<keyword evidence="4" id="KW-1185">Reference proteome</keyword>
<feature type="compositionally biased region" description="Polar residues" evidence="2">
    <location>
        <begin position="857"/>
        <end position="868"/>
    </location>
</feature>
<comment type="caution">
    <text evidence="3">The sequence shown here is derived from an EMBL/GenBank/DDBJ whole genome shotgun (WGS) entry which is preliminary data.</text>
</comment>
<protein>
    <recommendedName>
        <fullName evidence="5">TOG domain-containing protein</fullName>
    </recommendedName>
</protein>
<feature type="region of interest" description="Disordered" evidence="2">
    <location>
        <begin position="2043"/>
        <end position="2100"/>
    </location>
</feature>
<keyword evidence="1" id="KW-0175">Coiled coil</keyword>
<sequence>MDIKTRLRTALLSLEDRDLSSQGHYSIKMIIEKLQTFQQAGVVVRGLVSGLDRCSRSAASNRIVLLSYLLVTQGHLSPVRALPQAMPSIAAYIKRQQHSTNLDDLVTLGNRLGQALAAAMSEASAFTAVHGTSLGSPREDGKHTAVRARQGDIYQQPDRPSSSPMPRGSTGVVPVVDAWLPFVADPSWVLNNVLLPLLRVACRAPEREAMAASCAVLVPLVESLGRGPVDRTVPGGGLSTRGPIAEVLQRLLGWTFSLLGGVSVPLRTAGMLQLFATCVQVLGPALDADAAKRMLLAATAGLDCTDDWQVRREAANLIRVLTWLAQLADEELEPDGGAVAFMSGPHHREFLLQALEPIRHDKFPAVRAAFQAAIAAVAQLSMPSAGEADPSDADDWPGQLSGVQAVLPVRPYRLRRGNTPHQRHAITSASMASEHSGGLVRSAASVAGARSSDYWGGNEADAATRQSDQQPTPDDDIDRQVEYQREPSLSGLTEAPLRIQSVARRTAGVWEGAGLAADARTSAAGSDAGQATAWARKGNADKTMSRVPPSAAAAVVRCSSAMERSTISNFPQLPGHRPGPPSKRSERPLEQAAVAIAIRRRSADDEVGAGSVYDEYKYSYGIDDESAMRCRGVTRERSSISMTLGESPAPVLASGCQLPVYQVTGETSSVTWDPTLPALDDDDASGDAFSFSGAFDDGNRGGGDRDDFQVEIRVHGARRSNSDGWPTHKDEEDGDYGSAVGGSDRTQGVSRARAGDPMPTSCSRYSAHEAVGPEGLGSAALHREAKWREHPPAAAPAKRPEEDDMPTLFPSKSPRVPLDDTTRIADPARLRPPPRGRPGNTAAAARELRVPLRETSPAVSGRQQQQQLARPPWRCPSRGPSPRRTRTSSSSAGEGHPVAAPEAPMLAPRCGPSPPRLASPSGARRACGSAWWISDDAGMGAGATASGRGRGPGDAEEYEGVAGPGAPGSRAPTAASRPARSTALTVRPRAAATGGMNNIRSCGDGPLAMAASPSRRFQRQDAVRVSLGWPQRYRPPRGCPRFRRPAVLPEQSDFGVLVFAKEPPPPPPPLLAVARDPLDANPLGIAEHAAGDIAESSMYKVNVRSAEEEMTAVVAIKSPRSPDHSGCSRSSHVRRTMAGEGGGTKTLCAGNDLDYRSPSFSQGRDLGRATHVRGPGNPSLAAAAAAAAVAVGAAAVAAVARASNDGDPSHPHHLAAEVRLLGGQVQDRRPDGARPSSAPGDYPVSEGRGVNAGQRMGKGEGAFWSSEDVEASTSCADGSNDYSGVRVGNRRGSAAMEHQLQALLQQAQALQASLARLGRQGHGGTRKQRRRWDNQKPVAAVVNTDSPIAAWRGAVPGTASPPQATAAAQHVDSAAVHAAVGQLQHLLKQAAGAQAGLQMLLAGAGASKTLHDAVTRLADLVNTLLQAEGGIGRATSAAAECVNTQTPSAPHVRGPSHAISGDTTALGSWPGLHEGQTGQPALAAGTDALFGAETTAALQDLIKQMEATRQSISLLAKKRLQPEAAAHVADNQGSVPHPVLHGGGTVMPSLGLAQTSNLLSAPHQVHQRPGILTGVSLADEPSQQLATLSLGAEFPSGTDLTDASLQPSAQAPLLRGVEQISLSQSPTAQLSERLGAGSGGRQPDVTQHGPHPHSMVSAFGDAVAEALQATVGSQRLPFSGSNDGMNAALPLKGMVSGRIPATIDPKRAKLDASYDGENAECGALDLEDSDADVDISGINVTSAPERGVASITAALGNLIQRTGSLHVPGVLTTSTPTARSNGKRHIRGPGPGHAPSHAEMGGSQDALTSTQAIETRLGQVGPEINDAQHLPRIIDFRPLLPLATTRPHVVDPSSSLAGLAATSRATLPRASSPSMPAAMSHLHKLEAACAPVNAVRARQHASAHQLAAAVPALARSTDSSPPRQARTVYPLAVVPRQPRYPATADDDPVANPVLEPPPQNAVPVAIDRLPLPSANTVLGPELSRLTVTTPSGAVAIGDGSLHIITAAAARAAARLAALDIADSATSQPCAPLCVEMGIQAGPQPSGLASEANRISSSSPPHRFPMSRKGYENPHGDKLTSDGGSDGGSGSALLPDNSSRPVVVASGDPLLRSEVSPIGSPMGRLRLASPGGAHTVLALSTMDNNRNQELGVLNSLHLVVKETLVLDIMALPGEKTVDVVEGVDKPGSPCSPRPLAQLGLLPPECVDPAGMRKEAGGAAVVAPRRPASPGKGLGGISAIRTTSTPQNLSHSSERAVAGERNLLMHGSHNGAQEVPSPSKALPWDPTRGSISDMVSMDSVEDVVEAHHRTSSFFPMPQAVLADADRGTQGPAASGVPWHGLEQQGQKMPFEGAGQTEWDDADDLFVYPLPTLDTESGPPGAGAADLAAMFPATAAALARRDALNLTEIRQQSARDESQGTSYASFGAMASPRSRDMPMDESAASYSPRLSDGAKDTNACPPLLPSPDPTVGVHRLSGPRLSALESLQALRDSASGLAKSSVAAVREVEDLVSRLTLLQ</sequence>
<feature type="region of interest" description="Disordered" evidence="2">
    <location>
        <begin position="1226"/>
        <end position="1260"/>
    </location>
</feature>
<feature type="compositionally biased region" description="Polar residues" evidence="2">
    <location>
        <begin position="1771"/>
        <end position="1780"/>
    </location>
</feature>
<reference evidence="3 4" key="1">
    <citation type="journal article" date="2023" name="IScience">
        <title>Expanded male sex-determining region conserved during the evolution of homothallism in the green alga Volvox.</title>
        <authorList>
            <person name="Yamamoto K."/>
            <person name="Matsuzaki R."/>
            <person name="Mahakham W."/>
            <person name="Heman W."/>
            <person name="Sekimoto H."/>
            <person name="Kawachi M."/>
            <person name="Minakuchi Y."/>
            <person name="Toyoda A."/>
            <person name="Nozaki H."/>
        </authorList>
    </citation>
    <scope>NUCLEOTIDE SEQUENCE [LARGE SCALE GENOMIC DNA]</scope>
    <source>
        <strain evidence="3 4">NIES-4468</strain>
    </source>
</reference>
<dbReference type="InterPro" id="IPR033337">
    <property type="entry name" value="TORTIFOLIA1/SINE1-2"/>
</dbReference>
<feature type="region of interest" description="Disordered" evidence="2">
    <location>
        <begin position="2219"/>
        <end position="2250"/>
    </location>
</feature>
<feature type="coiled-coil region" evidence="1">
    <location>
        <begin position="1293"/>
        <end position="1320"/>
    </location>
</feature>
<evidence type="ECO:0008006" key="5">
    <source>
        <dbReference type="Google" id="ProtNLM"/>
    </source>
</evidence>
<organism evidence="3 4">
    <name type="scientific">Volvox africanus</name>
    <dbReference type="NCBI Taxonomy" id="51714"/>
    <lineage>
        <taxon>Eukaryota</taxon>
        <taxon>Viridiplantae</taxon>
        <taxon>Chlorophyta</taxon>
        <taxon>core chlorophytes</taxon>
        <taxon>Chlorophyceae</taxon>
        <taxon>CS clade</taxon>
        <taxon>Chlamydomonadales</taxon>
        <taxon>Volvocaceae</taxon>
        <taxon>Volvox</taxon>
    </lineage>
</organism>
<dbReference type="PANTHER" id="PTHR31355">
    <property type="entry name" value="MICROTUBULE-ASSOCIATED PROTEIN TORTIFOLIA1"/>
    <property type="match status" value="1"/>
</dbReference>
<feature type="region of interest" description="Disordered" evidence="2">
    <location>
        <begin position="937"/>
        <end position="983"/>
    </location>
</feature>
<feature type="non-terminal residue" evidence="3">
    <location>
        <position position="2516"/>
    </location>
</feature>
<feature type="region of interest" description="Disordered" evidence="2">
    <location>
        <begin position="1624"/>
        <end position="1656"/>
    </location>
</feature>
<dbReference type="EMBL" id="BSDZ01000004">
    <property type="protein sequence ID" value="GLI59191.1"/>
    <property type="molecule type" value="Genomic_DNA"/>
</dbReference>
<feature type="region of interest" description="Disordered" evidence="2">
    <location>
        <begin position="715"/>
        <end position="764"/>
    </location>
</feature>
<feature type="region of interest" description="Disordered" evidence="2">
    <location>
        <begin position="568"/>
        <end position="588"/>
    </location>
</feature>
<feature type="compositionally biased region" description="Low complexity" evidence="2">
    <location>
        <begin position="967"/>
        <end position="983"/>
    </location>
</feature>
<feature type="region of interest" description="Disordered" evidence="2">
    <location>
        <begin position="451"/>
        <end position="476"/>
    </location>
</feature>